<keyword evidence="3" id="KW-0238">DNA-binding</keyword>
<sequence>MTQLQTLKNILLGKSDGVHLKKMMTPRLGVVWVFLIEVKEMSNSVLFLNPKQQPQVLPATEAFYKDLNLSSLFKQIQEKTGYRLEPFCFQPLRSAKEIKYRQQVFRDLQVTENFKLFADLVNEIKQVNFSLENLQRTEPLQYRQEQFLLLLSRQEQAVKEFVQQAAQVKLLSPGLRRFLSGLRVYMAAEPTKRLQQQLEQLHLKLTKINYRLIVKGRLVKVQKNPEQVQPMREKFFQSFNGLFETTTAIDEPVKIDSIEHESGLNNIQAAIFRLLPKLYPNEFESLNSFYQQYLHYTIPELNQVCRELEFYLAWIAIEQKISQRKLSFCLPQIIQIGEEQVNDSFDFELAVKSYRKKNFKIVTNNFDLPGNKSFLIISGPNQGGKTTYARMSGINYYLLALGVAIPGGTAMLKLRPKLLTHFEREETADKLTGLLAADVERIHQIVTVADQQSFIILNELFSSTAAKDAAVLGKKVLNLLQAKKAAGIYVTFLEELGQQPATVTLMSQVNQNAQRSYKIIPAPLNNQVYADLLLEKYNLTIAAIEGGLKNESSID</sequence>
<dbReference type="RefSeq" id="WP_148127135.1">
    <property type="nucleotide sequence ID" value="NZ_CP018180.1"/>
</dbReference>
<dbReference type="AlphaFoldDB" id="A0A3S6QXV9"/>
<evidence type="ECO:0000313" key="6">
    <source>
        <dbReference type="Proteomes" id="UP000324497"/>
    </source>
</evidence>
<gene>
    <name evidence="5" type="ORF">BSQ50_10300</name>
</gene>
<evidence type="ECO:0000259" key="4">
    <source>
        <dbReference type="Pfam" id="PF00488"/>
    </source>
</evidence>
<dbReference type="GO" id="GO:0005524">
    <property type="term" value="F:ATP binding"/>
    <property type="evidence" value="ECO:0007669"/>
    <property type="project" value="UniProtKB-KW"/>
</dbReference>
<dbReference type="Gene3D" id="3.40.50.300">
    <property type="entry name" value="P-loop containing nucleotide triphosphate hydrolases"/>
    <property type="match status" value="1"/>
</dbReference>
<evidence type="ECO:0000256" key="2">
    <source>
        <dbReference type="ARBA" id="ARBA00022840"/>
    </source>
</evidence>
<evidence type="ECO:0000256" key="1">
    <source>
        <dbReference type="ARBA" id="ARBA00022741"/>
    </source>
</evidence>
<dbReference type="PANTHER" id="PTHR11361:SF34">
    <property type="entry name" value="DNA MISMATCH REPAIR PROTEIN MSH1, MITOCHONDRIAL"/>
    <property type="match status" value="1"/>
</dbReference>
<dbReference type="InterPro" id="IPR045076">
    <property type="entry name" value="MutS"/>
</dbReference>
<reference evidence="5 6" key="1">
    <citation type="submission" date="2016-11" db="EMBL/GenBank/DDBJ databases">
        <title>Interaction between Lactobacillus species and yeast in water kefir.</title>
        <authorList>
            <person name="Behr J."/>
            <person name="Xu D."/>
            <person name="Vogel R.F."/>
        </authorList>
    </citation>
    <scope>NUCLEOTIDE SEQUENCE [LARGE SCALE GENOMIC DNA]</scope>
    <source>
        <strain evidence="5 6">TMW 1.1827</strain>
    </source>
</reference>
<protein>
    <recommendedName>
        <fullName evidence="4">DNA mismatch repair proteins mutS family domain-containing protein</fullName>
    </recommendedName>
</protein>
<dbReference type="Proteomes" id="UP000324497">
    <property type="component" value="Chromosome"/>
</dbReference>
<dbReference type="SUPFAM" id="SSF52540">
    <property type="entry name" value="P-loop containing nucleoside triphosphate hydrolases"/>
    <property type="match status" value="1"/>
</dbReference>
<evidence type="ECO:0000256" key="3">
    <source>
        <dbReference type="ARBA" id="ARBA00023125"/>
    </source>
</evidence>
<dbReference type="GO" id="GO:0006298">
    <property type="term" value="P:mismatch repair"/>
    <property type="evidence" value="ECO:0007669"/>
    <property type="project" value="InterPro"/>
</dbReference>
<feature type="domain" description="DNA mismatch repair proteins mutS family" evidence="4">
    <location>
        <begin position="375"/>
        <end position="543"/>
    </location>
</feature>
<evidence type="ECO:0000313" key="5">
    <source>
        <dbReference type="EMBL" id="AUJ32893.1"/>
    </source>
</evidence>
<dbReference type="InterPro" id="IPR000432">
    <property type="entry name" value="DNA_mismatch_repair_MutS_C"/>
</dbReference>
<proteinExistence type="predicted"/>
<name>A0A3S6QXV9_9LACO</name>
<dbReference type="EMBL" id="CP018180">
    <property type="protein sequence ID" value="AUJ32893.1"/>
    <property type="molecule type" value="Genomic_DNA"/>
</dbReference>
<keyword evidence="1" id="KW-0547">Nucleotide-binding</keyword>
<keyword evidence="6" id="KW-1185">Reference proteome</keyword>
<organism evidence="5 6">
    <name type="scientific">Liquorilactobacillus nagelii</name>
    <dbReference type="NCBI Taxonomy" id="82688"/>
    <lineage>
        <taxon>Bacteria</taxon>
        <taxon>Bacillati</taxon>
        <taxon>Bacillota</taxon>
        <taxon>Bacilli</taxon>
        <taxon>Lactobacillales</taxon>
        <taxon>Lactobacillaceae</taxon>
        <taxon>Liquorilactobacillus</taxon>
    </lineage>
</organism>
<accession>A0A3S6QXV9</accession>
<dbReference type="GO" id="GO:0140664">
    <property type="term" value="F:ATP-dependent DNA damage sensor activity"/>
    <property type="evidence" value="ECO:0007669"/>
    <property type="project" value="InterPro"/>
</dbReference>
<dbReference type="GO" id="GO:0030983">
    <property type="term" value="F:mismatched DNA binding"/>
    <property type="evidence" value="ECO:0007669"/>
    <property type="project" value="InterPro"/>
</dbReference>
<dbReference type="GO" id="GO:0005829">
    <property type="term" value="C:cytosol"/>
    <property type="evidence" value="ECO:0007669"/>
    <property type="project" value="TreeGrafter"/>
</dbReference>
<dbReference type="InterPro" id="IPR027417">
    <property type="entry name" value="P-loop_NTPase"/>
</dbReference>
<dbReference type="Pfam" id="PF00488">
    <property type="entry name" value="MutS_V"/>
    <property type="match status" value="1"/>
</dbReference>
<dbReference type="KEGG" id="lng:BSQ50_10300"/>
<dbReference type="PANTHER" id="PTHR11361">
    <property type="entry name" value="DNA MISMATCH REPAIR PROTEIN MUTS FAMILY MEMBER"/>
    <property type="match status" value="1"/>
</dbReference>
<keyword evidence="2" id="KW-0067">ATP-binding</keyword>